<dbReference type="CDD" id="cd02966">
    <property type="entry name" value="TlpA_like_family"/>
    <property type="match status" value="1"/>
</dbReference>
<dbReference type="Gene3D" id="3.40.30.10">
    <property type="entry name" value="Glutaredoxin"/>
    <property type="match status" value="1"/>
</dbReference>
<evidence type="ECO:0000313" key="6">
    <source>
        <dbReference type="Proteomes" id="UP001379945"/>
    </source>
</evidence>
<reference evidence="5 6" key="1">
    <citation type="submission" date="2024-04" db="EMBL/GenBank/DDBJ databases">
        <title>Novel species of the genus Ideonella isolated from streams.</title>
        <authorList>
            <person name="Lu H."/>
        </authorList>
    </citation>
    <scope>NUCLEOTIDE SEQUENCE [LARGE SCALE GENOMIC DNA]</scope>
    <source>
        <strain evidence="5 6">LYT19W</strain>
    </source>
</reference>
<keyword evidence="2" id="KW-0201">Cytochrome c-type biogenesis</keyword>
<dbReference type="PROSITE" id="PS51318">
    <property type="entry name" value="TAT"/>
    <property type="match status" value="1"/>
</dbReference>
<dbReference type="SUPFAM" id="SSF52833">
    <property type="entry name" value="Thioredoxin-like"/>
    <property type="match status" value="1"/>
</dbReference>
<protein>
    <submittedName>
        <fullName evidence="5">TlpA disulfide reductase family protein</fullName>
    </submittedName>
</protein>
<dbReference type="PROSITE" id="PS51352">
    <property type="entry name" value="THIOREDOXIN_2"/>
    <property type="match status" value="1"/>
</dbReference>
<dbReference type="InterPro" id="IPR036249">
    <property type="entry name" value="Thioredoxin-like_sf"/>
</dbReference>
<evidence type="ECO:0000256" key="2">
    <source>
        <dbReference type="ARBA" id="ARBA00022748"/>
    </source>
</evidence>
<sequence length="174" mass="18365">MTLARRALLGAAGVAALGAGAWWSNRRLQPASPQDTALANFWTSEFKTPHGAGMPMAPLQGRPLLINFWATWCPPCVKEMPELDRFAASFAPKGGQVLGIAIDQSDAVNEFLARTPVKFPIVLGGLGGLDLVKALGNAAGGLPFSVLIDAKGRVAQVKMGSTTEVELEQWAKAL</sequence>
<comment type="subcellular location">
    <subcellularLocation>
        <location evidence="1">Cell envelope</location>
    </subcellularLocation>
</comment>
<dbReference type="InterPro" id="IPR006311">
    <property type="entry name" value="TAT_signal"/>
</dbReference>
<accession>A0ABU9C2S1</accession>
<dbReference type="InterPro" id="IPR013740">
    <property type="entry name" value="Redoxin"/>
</dbReference>
<dbReference type="Pfam" id="PF08534">
    <property type="entry name" value="Redoxin"/>
    <property type="match status" value="1"/>
</dbReference>
<proteinExistence type="predicted"/>
<dbReference type="InterPro" id="IPR050553">
    <property type="entry name" value="Thioredoxin_ResA/DsbE_sf"/>
</dbReference>
<dbReference type="Proteomes" id="UP001379945">
    <property type="component" value="Unassembled WGS sequence"/>
</dbReference>
<keyword evidence="6" id="KW-1185">Reference proteome</keyword>
<keyword evidence="3" id="KW-0676">Redox-active center</keyword>
<dbReference type="InterPro" id="IPR013766">
    <property type="entry name" value="Thioredoxin_domain"/>
</dbReference>
<dbReference type="PANTHER" id="PTHR42852">
    <property type="entry name" value="THIOL:DISULFIDE INTERCHANGE PROTEIN DSBE"/>
    <property type="match status" value="1"/>
</dbReference>
<name>A0ABU9C2S1_9BURK</name>
<dbReference type="PROSITE" id="PS00194">
    <property type="entry name" value="THIOREDOXIN_1"/>
    <property type="match status" value="1"/>
</dbReference>
<dbReference type="InterPro" id="IPR017937">
    <property type="entry name" value="Thioredoxin_CS"/>
</dbReference>
<evidence type="ECO:0000259" key="4">
    <source>
        <dbReference type="PROSITE" id="PS51352"/>
    </source>
</evidence>
<gene>
    <name evidence="5" type="ORF">AACH00_01140</name>
</gene>
<evidence type="ECO:0000256" key="1">
    <source>
        <dbReference type="ARBA" id="ARBA00004196"/>
    </source>
</evidence>
<dbReference type="EMBL" id="JBBUTI010000001">
    <property type="protein sequence ID" value="MEK8044944.1"/>
    <property type="molecule type" value="Genomic_DNA"/>
</dbReference>
<evidence type="ECO:0000313" key="5">
    <source>
        <dbReference type="EMBL" id="MEK8044944.1"/>
    </source>
</evidence>
<feature type="domain" description="Thioredoxin" evidence="4">
    <location>
        <begin position="26"/>
        <end position="174"/>
    </location>
</feature>
<dbReference type="RefSeq" id="WP_341397099.1">
    <property type="nucleotide sequence ID" value="NZ_JBBUTI010000001.1"/>
</dbReference>
<organism evidence="5 6">
    <name type="scientific">Ideonella margarita</name>
    <dbReference type="NCBI Taxonomy" id="2984191"/>
    <lineage>
        <taxon>Bacteria</taxon>
        <taxon>Pseudomonadati</taxon>
        <taxon>Pseudomonadota</taxon>
        <taxon>Betaproteobacteria</taxon>
        <taxon>Burkholderiales</taxon>
        <taxon>Sphaerotilaceae</taxon>
        <taxon>Ideonella</taxon>
    </lineage>
</organism>
<dbReference type="PANTHER" id="PTHR42852:SF13">
    <property type="entry name" value="PROTEIN DIPZ"/>
    <property type="match status" value="1"/>
</dbReference>
<comment type="caution">
    <text evidence="5">The sequence shown here is derived from an EMBL/GenBank/DDBJ whole genome shotgun (WGS) entry which is preliminary data.</text>
</comment>
<evidence type="ECO:0000256" key="3">
    <source>
        <dbReference type="ARBA" id="ARBA00023284"/>
    </source>
</evidence>